<dbReference type="SUPFAM" id="SSF48452">
    <property type="entry name" value="TPR-like"/>
    <property type="match status" value="1"/>
</dbReference>
<keyword evidence="4" id="KW-1185">Reference proteome</keyword>
<sequence>MGFRVRKSFRIAPGVRMTVTPKGIGVSAGVRGARISAHSSGRVTRTVGIPGTGISHVKTISPGTSRKTTGASPRSGSASGSAGPAPKAAPGLFAPKWEKELYRALVARPSAGDLPRIGFEFEQARPLAALFEATRGAIPHGDLPRALELLAWLFATGYDPARDAFVRKYLPDTSFTLGIADGVEAQLPLDRDTIGLLLAEVQQMTGNIAAAVDVVEQLEPGTITAVSLAELYALQGRWEEVVELTESLRNEDEAATFLLIQRGVAFREQGFPEAAREAFREALRVRTRPAELRHRALIERGLTYLTEGKRAMARKDFEKVLAENSTYPGLREHLERFDA</sequence>
<protein>
    <submittedName>
        <fullName evidence="3">DUF4236 domain-containing protein</fullName>
    </submittedName>
</protein>
<feature type="compositionally biased region" description="Low complexity" evidence="1">
    <location>
        <begin position="70"/>
        <end position="89"/>
    </location>
</feature>
<dbReference type="Gene3D" id="1.25.40.10">
    <property type="entry name" value="Tetratricopeptide repeat domain"/>
    <property type="match status" value="1"/>
</dbReference>
<comment type="caution">
    <text evidence="3">The sequence shown here is derived from an EMBL/GenBank/DDBJ whole genome shotgun (WGS) entry which is preliminary data.</text>
</comment>
<accession>A0A7X6QMI2</accession>
<dbReference type="Proteomes" id="UP000544090">
    <property type="component" value="Unassembled WGS sequence"/>
</dbReference>
<name>A0A7X6QMI2_9MICC</name>
<organism evidence="3 4">
    <name type="scientific">Arthrobacter mobilis</name>
    <dbReference type="NCBI Taxonomy" id="2724944"/>
    <lineage>
        <taxon>Bacteria</taxon>
        <taxon>Bacillati</taxon>
        <taxon>Actinomycetota</taxon>
        <taxon>Actinomycetes</taxon>
        <taxon>Micrococcales</taxon>
        <taxon>Micrococcaceae</taxon>
        <taxon>Arthrobacter</taxon>
    </lineage>
</organism>
<dbReference type="AlphaFoldDB" id="A0A7X6QMI2"/>
<dbReference type="Pfam" id="PF14020">
    <property type="entry name" value="DUF4236"/>
    <property type="match status" value="1"/>
</dbReference>
<dbReference type="InterPro" id="IPR019734">
    <property type="entry name" value="TPR_rpt"/>
</dbReference>
<feature type="domain" description="DUF4236" evidence="2">
    <location>
        <begin position="3"/>
        <end position="55"/>
    </location>
</feature>
<evidence type="ECO:0000259" key="2">
    <source>
        <dbReference type="Pfam" id="PF14020"/>
    </source>
</evidence>
<dbReference type="InterPro" id="IPR025330">
    <property type="entry name" value="DUF4236"/>
</dbReference>
<evidence type="ECO:0000256" key="1">
    <source>
        <dbReference type="SAM" id="MobiDB-lite"/>
    </source>
</evidence>
<dbReference type="EMBL" id="JAAZSQ010000034">
    <property type="protein sequence ID" value="NKX56761.1"/>
    <property type="molecule type" value="Genomic_DNA"/>
</dbReference>
<dbReference type="SMART" id="SM00028">
    <property type="entry name" value="TPR"/>
    <property type="match status" value="2"/>
</dbReference>
<feature type="region of interest" description="Disordered" evidence="1">
    <location>
        <begin position="37"/>
        <end position="89"/>
    </location>
</feature>
<evidence type="ECO:0000313" key="3">
    <source>
        <dbReference type="EMBL" id="NKX56761.1"/>
    </source>
</evidence>
<dbReference type="InterPro" id="IPR011990">
    <property type="entry name" value="TPR-like_helical_dom_sf"/>
</dbReference>
<reference evidence="3 4" key="1">
    <citation type="submission" date="2020-04" db="EMBL/GenBank/DDBJ databases">
        <title>Arthrobacter sp. nov.</title>
        <authorList>
            <person name="Liu S."/>
        </authorList>
    </citation>
    <scope>NUCLEOTIDE SEQUENCE [LARGE SCALE GENOMIC DNA]</scope>
    <source>
        <strain evidence="3 4">E918</strain>
    </source>
</reference>
<dbReference type="RefSeq" id="WP_168489234.1">
    <property type="nucleotide sequence ID" value="NZ_JAAZSQ010000034.1"/>
</dbReference>
<proteinExistence type="predicted"/>
<evidence type="ECO:0000313" key="4">
    <source>
        <dbReference type="Proteomes" id="UP000544090"/>
    </source>
</evidence>
<gene>
    <name evidence="3" type="ORF">HGG74_20015</name>
</gene>